<gene>
    <name evidence="2" type="ORF">MNBD_PLANCTO02-645</name>
</gene>
<name>A0A3B1E2P6_9ZZZZ</name>
<dbReference type="InterPro" id="IPR006869">
    <property type="entry name" value="DUF547"/>
</dbReference>
<dbReference type="EMBL" id="UOGL01000359">
    <property type="protein sequence ID" value="VAX39695.1"/>
    <property type="molecule type" value="Genomic_DNA"/>
</dbReference>
<dbReference type="AlphaFoldDB" id="A0A3B1E2P6"/>
<reference evidence="2" key="1">
    <citation type="submission" date="2018-06" db="EMBL/GenBank/DDBJ databases">
        <authorList>
            <person name="Zhirakovskaya E."/>
        </authorList>
    </citation>
    <scope>NUCLEOTIDE SEQUENCE</scope>
</reference>
<evidence type="ECO:0000259" key="1">
    <source>
        <dbReference type="Pfam" id="PF04784"/>
    </source>
</evidence>
<sequence length="290" mass="33472">MEESTPKKRFFKMRHALLLAVIAALGTGYLIYPKTSSAKPPLGKRWNKNQRVSMDKIDHAPFDALLQKYVDNDGYVDYKSWKSSRRDHGALQNYLAQLSRGDRGFRASKEGQIAFWINAYNAVTLEGIMQVYPTSSIRKHTSKAFGYNIWKNLPLIVGDQQYSLNDMEHKILRKMNEPRIHFAIVCASVGCPRLMNHAYTAKDLDKQLAINAKDFFSRKQNFQANAGQQTIYVSSILDWFGSDFGSSQSARFRYLKEYLPRDAQELATSSRTRVKFLDYNWNLNDQSKKR</sequence>
<dbReference type="Pfam" id="PF04784">
    <property type="entry name" value="DUF547"/>
    <property type="match status" value="1"/>
</dbReference>
<feature type="domain" description="DUF547" evidence="1">
    <location>
        <begin position="108"/>
        <end position="215"/>
    </location>
</feature>
<protein>
    <submittedName>
        <fullName evidence="2">Uncharacterized protein DUF547</fullName>
    </submittedName>
</protein>
<dbReference type="PANTHER" id="PTHR46361:SF3">
    <property type="entry name" value="ELECTRON CARRIER_ PROTEIN DISULFIDE OXIDOREDUCTASE"/>
    <property type="match status" value="1"/>
</dbReference>
<organism evidence="2">
    <name type="scientific">hydrothermal vent metagenome</name>
    <dbReference type="NCBI Taxonomy" id="652676"/>
    <lineage>
        <taxon>unclassified sequences</taxon>
        <taxon>metagenomes</taxon>
        <taxon>ecological metagenomes</taxon>
    </lineage>
</organism>
<dbReference type="PANTHER" id="PTHR46361">
    <property type="entry name" value="ELECTRON CARRIER/ PROTEIN DISULFIDE OXIDOREDUCTASE"/>
    <property type="match status" value="1"/>
</dbReference>
<proteinExistence type="predicted"/>
<evidence type="ECO:0000313" key="2">
    <source>
        <dbReference type="EMBL" id="VAX39695.1"/>
    </source>
</evidence>
<accession>A0A3B1E2P6</accession>